<proteinExistence type="predicted"/>
<name>A0A0A5G9G0_9BACI</name>
<evidence type="ECO:0000256" key="3">
    <source>
        <dbReference type="ARBA" id="ARBA00022475"/>
    </source>
</evidence>
<evidence type="ECO:0000256" key="5">
    <source>
        <dbReference type="ARBA" id="ARBA00022692"/>
    </source>
</evidence>
<feature type="transmembrane region" description="Helical" evidence="8">
    <location>
        <begin position="133"/>
        <end position="157"/>
    </location>
</feature>
<dbReference type="GO" id="GO:0009401">
    <property type="term" value="P:phosphoenolpyruvate-dependent sugar phosphotransferase system"/>
    <property type="evidence" value="ECO:0007669"/>
    <property type="project" value="InterPro"/>
</dbReference>
<dbReference type="RefSeq" id="WP_036833139.1">
    <property type="nucleotide sequence ID" value="NZ_AVPG01000005.1"/>
</dbReference>
<evidence type="ECO:0000313" key="11">
    <source>
        <dbReference type="Proteomes" id="UP000030401"/>
    </source>
</evidence>
<evidence type="ECO:0000256" key="8">
    <source>
        <dbReference type="SAM" id="Phobius"/>
    </source>
</evidence>
<feature type="transmembrane region" description="Helical" evidence="8">
    <location>
        <begin position="259"/>
        <end position="279"/>
    </location>
</feature>
<feature type="transmembrane region" description="Helical" evidence="8">
    <location>
        <begin position="109"/>
        <end position="126"/>
    </location>
</feature>
<evidence type="ECO:0000259" key="9">
    <source>
        <dbReference type="Pfam" id="PF13303"/>
    </source>
</evidence>
<dbReference type="AlphaFoldDB" id="A0A0A5G9G0"/>
<evidence type="ECO:0000256" key="6">
    <source>
        <dbReference type="ARBA" id="ARBA00022989"/>
    </source>
</evidence>
<keyword evidence="3" id="KW-1003">Cell membrane</keyword>
<feature type="transmembrane region" description="Helical" evidence="8">
    <location>
        <begin position="177"/>
        <end position="202"/>
    </location>
</feature>
<dbReference type="OrthoDB" id="396983at2"/>
<feature type="transmembrane region" description="Helical" evidence="8">
    <location>
        <begin position="309"/>
        <end position="330"/>
    </location>
</feature>
<dbReference type="GO" id="GO:0008982">
    <property type="term" value="F:protein-N(PI)-phosphohistidine-sugar phosphotransferase activity"/>
    <property type="evidence" value="ECO:0007669"/>
    <property type="project" value="InterPro"/>
</dbReference>
<accession>A0A0A5G9G0</accession>
<keyword evidence="11" id="KW-1185">Reference proteome</keyword>
<feature type="transmembrane region" description="Helical" evidence="8">
    <location>
        <begin position="49"/>
        <end position="71"/>
    </location>
</feature>
<dbReference type="InterPro" id="IPR003352">
    <property type="entry name" value="PTS_EIIC"/>
</dbReference>
<sequence length="351" mass="36253">METEKLTAKKFTMNVLNGLAIGTVIALIPGALLGELFKALLGVFPQGQVILNATSMATSVLGLVVGVIIGYQFKFTPIQSASIGLAVLFGGGAVNFSEGAMTLSGTGDVINMGITGAIAAGLVLLLGNRLKAYSILLIPTIILVVAGGLGVFLLPYVAHITTLIGMFVAQLLNFQPIIMSILIAITFSLLIVSPITTVGIAVAISLTGLGAGAGNLGICAAGFGLAIAGWKVNPIGTNLAHFIGSPKMSMPNFFAKPKIMIPIICNAACVGILAAVFNIQGTPMSAGFGFSGLVGPINHINLVEGGWTIMNVMVTTGVFVIAPVVFGIIFNHLFTKVWPIISPEDYKLDIE</sequence>
<keyword evidence="2" id="KW-0813">Transport</keyword>
<comment type="subcellular location">
    <subcellularLocation>
        <location evidence="1">Cell membrane</location>
        <topology evidence="1">Multi-pass membrane protein</topology>
    </subcellularLocation>
</comment>
<evidence type="ECO:0000313" key="10">
    <source>
        <dbReference type="EMBL" id="KGX87750.1"/>
    </source>
</evidence>
<dbReference type="Pfam" id="PF13303">
    <property type="entry name" value="PTS_EIIC_2"/>
    <property type="match status" value="1"/>
</dbReference>
<dbReference type="eggNOG" id="COG3641">
    <property type="taxonomic scope" value="Bacteria"/>
</dbReference>
<organism evidence="10 11">
    <name type="scientific">Pontibacillus litoralis JSM 072002</name>
    <dbReference type="NCBI Taxonomy" id="1385512"/>
    <lineage>
        <taxon>Bacteria</taxon>
        <taxon>Bacillati</taxon>
        <taxon>Bacillota</taxon>
        <taxon>Bacilli</taxon>
        <taxon>Bacillales</taxon>
        <taxon>Bacillaceae</taxon>
        <taxon>Pontibacillus</taxon>
    </lineage>
</organism>
<protein>
    <submittedName>
        <fullName evidence="10">Membrane protein</fullName>
    </submittedName>
</protein>
<feature type="transmembrane region" description="Helical" evidence="8">
    <location>
        <begin position="286"/>
        <end position="303"/>
    </location>
</feature>
<feature type="transmembrane region" description="Helical" evidence="8">
    <location>
        <begin position="15"/>
        <end position="37"/>
    </location>
</feature>
<evidence type="ECO:0000256" key="7">
    <source>
        <dbReference type="ARBA" id="ARBA00023136"/>
    </source>
</evidence>
<reference evidence="10 11" key="1">
    <citation type="submission" date="2013-08" db="EMBL/GenBank/DDBJ databases">
        <authorList>
            <person name="Huang J."/>
            <person name="Wang G."/>
        </authorList>
    </citation>
    <scope>NUCLEOTIDE SEQUENCE [LARGE SCALE GENOMIC DNA]</scope>
    <source>
        <strain evidence="10 11">JSM 072002</strain>
    </source>
</reference>
<evidence type="ECO:0000256" key="4">
    <source>
        <dbReference type="ARBA" id="ARBA00022597"/>
    </source>
</evidence>
<keyword evidence="4" id="KW-0762">Sugar transport</keyword>
<feature type="transmembrane region" description="Helical" evidence="8">
    <location>
        <begin position="209"/>
        <end position="230"/>
    </location>
</feature>
<keyword evidence="6 8" id="KW-1133">Transmembrane helix</keyword>
<dbReference type="Proteomes" id="UP000030401">
    <property type="component" value="Unassembled WGS sequence"/>
</dbReference>
<evidence type="ECO:0000256" key="2">
    <source>
        <dbReference type="ARBA" id="ARBA00022448"/>
    </source>
</evidence>
<feature type="domain" description="Phosphotransferase system EIIC" evidence="9">
    <location>
        <begin position="13"/>
        <end position="347"/>
    </location>
</feature>
<dbReference type="STRING" id="1385512.N784_14155"/>
<dbReference type="EMBL" id="AVPG01000005">
    <property type="protein sequence ID" value="KGX87750.1"/>
    <property type="molecule type" value="Genomic_DNA"/>
</dbReference>
<keyword evidence="7 8" id="KW-0472">Membrane</keyword>
<comment type="caution">
    <text evidence="10">The sequence shown here is derived from an EMBL/GenBank/DDBJ whole genome shotgun (WGS) entry which is preliminary data.</text>
</comment>
<feature type="transmembrane region" description="Helical" evidence="8">
    <location>
        <begin position="83"/>
        <end position="103"/>
    </location>
</feature>
<dbReference type="GO" id="GO:0005886">
    <property type="term" value="C:plasma membrane"/>
    <property type="evidence" value="ECO:0007669"/>
    <property type="project" value="UniProtKB-SubCell"/>
</dbReference>
<evidence type="ECO:0000256" key="1">
    <source>
        <dbReference type="ARBA" id="ARBA00004651"/>
    </source>
</evidence>
<keyword evidence="5 8" id="KW-0812">Transmembrane</keyword>
<gene>
    <name evidence="10" type="ORF">N784_14155</name>
</gene>